<sequence length="205" mass="21108">MRLRAAAVALLAAGVLLTGCDSVAPSFACKVDVAAKDVVGDREAAGIASCRTIPATGTDAGLPSVDLDCLGEKGSVRLDAIKGPAILNFWASNCGPCRKEMPALQDFYAAHGDQVRVIGVNYLDTYPGAAIDLARQSGVTYPSLADACGDLQKTDAELGKGLPFFLFVSADGTVSRPHVGGVTTADEVVALVREELGIDVTKAAK</sequence>
<keyword evidence="3" id="KW-0413">Isomerase</keyword>
<protein>
    <submittedName>
        <fullName evidence="3">Thiol-disulfide isomerase/thioredoxin</fullName>
    </submittedName>
</protein>
<proteinExistence type="predicted"/>
<dbReference type="InterPro" id="IPR013766">
    <property type="entry name" value="Thioredoxin_domain"/>
</dbReference>
<keyword evidence="1" id="KW-0732">Signal</keyword>
<dbReference type="AlphaFoldDB" id="A0A852RHA1"/>
<dbReference type="InterPro" id="IPR050553">
    <property type="entry name" value="Thioredoxin_ResA/DsbE_sf"/>
</dbReference>
<evidence type="ECO:0000256" key="1">
    <source>
        <dbReference type="SAM" id="SignalP"/>
    </source>
</evidence>
<evidence type="ECO:0000313" key="4">
    <source>
        <dbReference type="Proteomes" id="UP000582231"/>
    </source>
</evidence>
<dbReference type="Proteomes" id="UP000582231">
    <property type="component" value="Unassembled WGS sequence"/>
</dbReference>
<comment type="caution">
    <text evidence="3">The sequence shown here is derived from an EMBL/GenBank/DDBJ whole genome shotgun (WGS) entry which is preliminary data.</text>
</comment>
<dbReference type="PANTHER" id="PTHR42852:SF13">
    <property type="entry name" value="PROTEIN DIPZ"/>
    <property type="match status" value="1"/>
</dbReference>
<evidence type="ECO:0000259" key="2">
    <source>
        <dbReference type="PROSITE" id="PS51352"/>
    </source>
</evidence>
<dbReference type="CDD" id="cd02966">
    <property type="entry name" value="TlpA_like_family"/>
    <property type="match status" value="1"/>
</dbReference>
<dbReference type="InterPro" id="IPR036249">
    <property type="entry name" value="Thioredoxin-like_sf"/>
</dbReference>
<dbReference type="Gene3D" id="3.40.30.10">
    <property type="entry name" value="Glutaredoxin"/>
    <property type="match status" value="1"/>
</dbReference>
<feature type="signal peptide" evidence="1">
    <location>
        <begin position="1"/>
        <end position="24"/>
    </location>
</feature>
<reference evidence="3 4" key="1">
    <citation type="submission" date="2020-07" db="EMBL/GenBank/DDBJ databases">
        <title>Sequencing the genomes of 1000 actinobacteria strains.</title>
        <authorList>
            <person name="Klenk H.-P."/>
        </authorList>
    </citation>
    <scope>NUCLEOTIDE SEQUENCE [LARGE SCALE GENOMIC DNA]</scope>
    <source>
        <strain evidence="3 4">DSM 19082</strain>
    </source>
</reference>
<dbReference type="Pfam" id="PF00578">
    <property type="entry name" value="AhpC-TSA"/>
    <property type="match status" value="1"/>
</dbReference>
<dbReference type="PROSITE" id="PS51257">
    <property type="entry name" value="PROKAR_LIPOPROTEIN"/>
    <property type="match status" value="1"/>
</dbReference>
<dbReference type="RefSeq" id="WP_179729043.1">
    <property type="nucleotide sequence ID" value="NZ_BAABEF010000001.1"/>
</dbReference>
<dbReference type="GO" id="GO:0016491">
    <property type="term" value="F:oxidoreductase activity"/>
    <property type="evidence" value="ECO:0007669"/>
    <property type="project" value="InterPro"/>
</dbReference>
<accession>A0A852RHA1</accession>
<feature type="domain" description="Thioredoxin" evidence="2">
    <location>
        <begin position="58"/>
        <end position="197"/>
    </location>
</feature>
<dbReference type="SUPFAM" id="SSF52833">
    <property type="entry name" value="Thioredoxin-like"/>
    <property type="match status" value="1"/>
</dbReference>
<name>A0A852RHA1_9ACTN</name>
<dbReference type="PROSITE" id="PS51352">
    <property type="entry name" value="THIOREDOXIN_2"/>
    <property type="match status" value="1"/>
</dbReference>
<dbReference type="EMBL" id="JACCBF010000001">
    <property type="protein sequence ID" value="NYD32931.1"/>
    <property type="molecule type" value="Genomic_DNA"/>
</dbReference>
<dbReference type="GO" id="GO:0016853">
    <property type="term" value="F:isomerase activity"/>
    <property type="evidence" value="ECO:0007669"/>
    <property type="project" value="UniProtKB-KW"/>
</dbReference>
<organism evidence="3 4">
    <name type="scientific">Nocardioides kongjuensis</name>
    <dbReference type="NCBI Taxonomy" id="349522"/>
    <lineage>
        <taxon>Bacteria</taxon>
        <taxon>Bacillati</taxon>
        <taxon>Actinomycetota</taxon>
        <taxon>Actinomycetes</taxon>
        <taxon>Propionibacteriales</taxon>
        <taxon>Nocardioidaceae</taxon>
        <taxon>Nocardioides</taxon>
    </lineage>
</organism>
<gene>
    <name evidence="3" type="ORF">BJ958_004477</name>
</gene>
<dbReference type="PANTHER" id="PTHR42852">
    <property type="entry name" value="THIOL:DISULFIDE INTERCHANGE PROTEIN DSBE"/>
    <property type="match status" value="1"/>
</dbReference>
<dbReference type="InterPro" id="IPR000866">
    <property type="entry name" value="AhpC/TSA"/>
</dbReference>
<evidence type="ECO:0000313" key="3">
    <source>
        <dbReference type="EMBL" id="NYD32931.1"/>
    </source>
</evidence>
<keyword evidence="4" id="KW-1185">Reference proteome</keyword>
<dbReference type="PROSITE" id="PS00194">
    <property type="entry name" value="THIOREDOXIN_1"/>
    <property type="match status" value="1"/>
</dbReference>
<feature type="chain" id="PRO_5032622714" evidence="1">
    <location>
        <begin position="25"/>
        <end position="205"/>
    </location>
</feature>
<dbReference type="InterPro" id="IPR017937">
    <property type="entry name" value="Thioredoxin_CS"/>
</dbReference>
<dbReference type="GO" id="GO:0016209">
    <property type="term" value="F:antioxidant activity"/>
    <property type="evidence" value="ECO:0007669"/>
    <property type="project" value="InterPro"/>
</dbReference>